<dbReference type="Proteomes" id="UP000887159">
    <property type="component" value="Unassembled WGS sequence"/>
</dbReference>
<name>A0A8X6R807_TRICX</name>
<evidence type="ECO:0000256" key="1">
    <source>
        <dbReference type="SAM" id="MobiDB-lite"/>
    </source>
</evidence>
<gene>
    <name evidence="2" type="ORF">TNCV_4077461</name>
</gene>
<evidence type="ECO:0000313" key="2">
    <source>
        <dbReference type="EMBL" id="GFX87159.1"/>
    </source>
</evidence>
<evidence type="ECO:0000313" key="3">
    <source>
        <dbReference type="Proteomes" id="UP000887159"/>
    </source>
</evidence>
<dbReference type="EMBL" id="BMAU01021023">
    <property type="protein sequence ID" value="GFX87159.1"/>
    <property type="molecule type" value="Genomic_DNA"/>
</dbReference>
<organism evidence="2 3">
    <name type="scientific">Trichonephila clavipes</name>
    <name type="common">Golden silk orbweaver</name>
    <name type="synonym">Nephila clavipes</name>
    <dbReference type="NCBI Taxonomy" id="2585209"/>
    <lineage>
        <taxon>Eukaryota</taxon>
        <taxon>Metazoa</taxon>
        <taxon>Ecdysozoa</taxon>
        <taxon>Arthropoda</taxon>
        <taxon>Chelicerata</taxon>
        <taxon>Arachnida</taxon>
        <taxon>Araneae</taxon>
        <taxon>Araneomorphae</taxon>
        <taxon>Entelegynae</taxon>
        <taxon>Araneoidea</taxon>
        <taxon>Nephilidae</taxon>
        <taxon>Trichonephila</taxon>
    </lineage>
</organism>
<evidence type="ECO:0008006" key="4">
    <source>
        <dbReference type="Google" id="ProtNLM"/>
    </source>
</evidence>
<proteinExistence type="predicted"/>
<protein>
    <recommendedName>
        <fullName evidence="4">DUF4817 domain-containing protein</fullName>
    </recommendedName>
</protein>
<keyword evidence="3" id="KW-1185">Reference proteome</keyword>
<reference evidence="2" key="1">
    <citation type="submission" date="2020-08" db="EMBL/GenBank/DDBJ databases">
        <title>Multicomponent nature underlies the extraordinary mechanical properties of spider dragline silk.</title>
        <authorList>
            <person name="Kono N."/>
            <person name="Nakamura H."/>
            <person name="Mori M."/>
            <person name="Yoshida Y."/>
            <person name="Ohtoshi R."/>
            <person name="Malay A.D."/>
            <person name="Moran D.A.P."/>
            <person name="Tomita M."/>
            <person name="Numata K."/>
            <person name="Arakawa K."/>
        </authorList>
    </citation>
    <scope>NUCLEOTIDE SEQUENCE</scope>
</reference>
<accession>A0A8X6R807</accession>
<comment type="caution">
    <text evidence="2">The sequence shown here is derived from an EMBL/GenBank/DDBJ whole genome shotgun (WGS) entry which is preliminary data.</text>
</comment>
<dbReference type="AlphaFoldDB" id="A0A8X6R807"/>
<feature type="region of interest" description="Disordered" evidence="1">
    <location>
        <begin position="98"/>
        <end position="118"/>
    </location>
</feature>
<sequence length="118" mass="13467">MARWLHWPKNGPPDMESTLNKWYCYQDVQTRSPQSIDIYTESLYDIKRTSIALRKFRTLKGLRKGPLAAKNLRLMVTKFEETGSLNVRSGRGKKTCFCGSNRESSPSGVRGQIIQRAG</sequence>